<evidence type="ECO:0000313" key="3">
    <source>
        <dbReference type="EMBL" id="GMG86361.1"/>
    </source>
</evidence>
<accession>A0ABQ6LWC9</accession>
<name>A0ABQ6LWC9_9GAMM</name>
<gene>
    <name evidence="3" type="ORF">MNKW57_06820</name>
</gene>
<keyword evidence="4" id="KW-1185">Reference proteome</keyword>
<dbReference type="EMBL" id="BSYJ01000001">
    <property type="protein sequence ID" value="GMG86361.1"/>
    <property type="molecule type" value="Genomic_DNA"/>
</dbReference>
<keyword evidence="1" id="KW-0812">Transmembrane</keyword>
<proteinExistence type="predicted"/>
<organism evidence="3 4">
    <name type="scientific">Biformimicrobium ophioploci</name>
    <dbReference type="NCBI Taxonomy" id="3036711"/>
    <lineage>
        <taxon>Bacteria</taxon>
        <taxon>Pseudomonadati</taxon>
        <taxon>Pseudomonadota</taxon>
        <taxon>Gammaproteobacteria</taxon>
        <taxon>Cellvibrionales</taxon>
        <taxon>Microbulbiferaceae</taxon>
        <taxon>Biformimicrobium</taxon>
    </lineage>
</organism>
<dbReference type="Gene3D" id="3.40.50.10140">
    <property type="entry name" value="Toll/interleukin-1 receptor homology (TIR) domain"/>
    <property type="match status" value="1"/>
</dbReference>
<dbReference type="SUPFAM" id="SSF48452">
    <property type="entry name" value="TPR-like"/>
    <property type="match status" value="1"/>
</dbReference>
<dbReference type="InterPro" id="IPR035897">
    <property type="entry name" value="Toll_tir_struct_dom_sf"/>
</dbReference>
<dbReference type="SUPFAM" id="SSF52200">
    <property type="entry name" value="Toll/Interleukin receptor TIR domain"/>
    <property type="match status" value="1"/>
</dbReference>
<comment type="caution">
    <text evidence="3">The sequence shown here is derived from an EMBL/GenBank/DDBJ whole genome shotgun (WGS) entry which is preliminary data.</text>
</comment>
<evidence type="ECO:0000256" key="1">
    <source>
        <dbReference type="SAM" id="Phobius"/>
    </source>
</evidence>
<dbReference type="Proteomes" id="UP001224392">
    <property type="component" value="Unassembled WGS sequence"/>
</dbReference>
<feature type="domain" description="TIR" evidence="2">
    <location>
        <begin position="8"/>
        <end position="167"/>
    </location>
</feature>
<sequence>MEQQESPRRYRAFISYSHHDVRAAKWLQRALESYRVPKYLVGRKTARGQIPARLGKIFLDRSDLSVAADLEQQLDQQLGQAQSLIVVCSPGAAKSRWVQEEILYFRRLHGENAPIFALIIDGEPFAAASSQPELECLPAALRFRLDANGQLSDQPAEPLAADLRTQGDGKRMALLKLVAAMLGLQLDELVRRDHQLRVRNLRVLSAAAMLAVVVLSSLSYAAIKARNLAEQQRHAAEGLVNLMLTDLREKLEPIGRLDVLDVVGEGILEYYAAQDDASLQDDALGRQASAMHMLGQMRQEAGDVDQAIQLFAMAAQKTGEMLKRAPDDPQRIYDHAQSVFWVGYPDYERGDYEKARHWFDQYLALARQLVTADPDNVSWQLELSYALAAQAVLYFEYRKLENSLALFEEAAGLLAAMPDNQEARQERINNLGWIASVQLARGQYSRAIAARLKQFDAIEQWREEEPKRDDLRRDLLTTEHQLAGLYHLVGEAELGDRFYRRAMNTARQLTQQDPDNKEYRAQVYKVRLERILFSGKGLSDGAALLGDIRTLANALPDNNEVQVLRWWAELRLMLLAGRGIADYRERETAGEILNWVADRQEVRPGGYVAALRVLANLVMAADPAADPQQKLAYLKESQKALESIADPARYALQCSSETGAVFLAKARLGLESIEQRIERCLGVVHGDVEMAKEN</sequence>
<dbReference type="InterPro" id="IPR011990">
    <property type="entry name" value="TPR-like_helical_dom_sf"/>
</dbReference>
<feature type="transmembrane region" description="Helical" evidence="1">
    <location>
        <begin position="201"/>
        <end position="223"/>
    </location>
</feature>
<evidence type="ECO:0000313" key="4">
    <source>
        <dbReference type="Proteomes" id="UP001224392"/>
    </source>
</evidence>
<evidence type="ECO:0000259" key="2">
    <source>
        <dbReference type="PROSITE" id="PS50104"/>
    </source>
</evidence>
<reference evidence="3 4" key="1">
    <citation type="submission" date="2023-04" db="EMBL/GenBank/DDBJ databases">
        <title>Marinobulbifer ophiurae gen. nov., sp. Nov., isolate from tissue of brittle star Ophioplocus japonicus.</title>
        <authorList>
            <person name="Kawano K."/>
            <person name="Sawayama S."/>
            <person name="Nakagawa S."/>
        </authorList>
    </citation>
    <scope>NUCLEOTIDE SEQUENCE [LARGE SCALE GENOMIC DNA]</scope>
    <source>
        <strain evidence="3 4">NKW57</strain>
    </source>
</reference>
<dbReference type="Pfam" id="PF13676">
    <property type="entry name" value="TIR_2"/>
    <property type="match status" value="1"/>
</dbReference>
<dbReference type="RefSeq" id="WP_285762864.1">
    <property type="nucleotide sequence ID" value="NZ_BSYJ01000001.1"/>
</dbReference>
<keyword evidence="1" id="KW-1133">Transmembrane helix</keyword>
<protein>
    <submittedName>
        <fullName evidence="3">TIR domain-containing protein</fullName>
    </submittedName>
</protein>
<dbReference type="Gene3D" id="1.25.40.10">
    <property type="entry name" value="Tetratricopeptide repeat domain"/>
    <property type="match status" value="1"/>
</dbReference>
<dbReference type="InterPro" id="IPR000157">
    <property type="entry name" value="TIR_dom"/>
</dbReference>
<keyword evidence="1" id="KW-0472">Membrane</keyword>
<dbReference type="PROSITE" id="PS50104">
    <property type="entry name" value="TIR"/>
    <property type="match status" value="1"/>
</dbReference>